<dbReference type="Pfam" id="PF19574">
    <property type="entry name" value="LolA_3"/>
    <property type="match status" value="1"/>
</dbReference>
<sequence length="190" mass="21708">MKYNLLLSFFLQNLLICIPVFSMAGGLSERLAGFASINESRGSFRESWMADYLNEPLVSTGTLSYKRPGELTKFITSPERIEQYIEGNQLSIRKKGETRYMSLSEQPELAVGILALQAMLDGDEKKLRMFFTVQYTESRAGWELILTPENNQMAERIEQIVLQGEESVIRRVSVQFLNGNKRLTEIMQGH</sequence>
<dbReference type="EMBL" id="UOFG01000193">
    <property type="protein sequence ID" value="VAW63140.1"/>
    <property type="molecule type" value="Genomic_DNA"/>
</dbReference>
<dbReference type="Gene3D" id="2.50.20.10">
    <property type="entry name" value="Lipoprotein localisation LolA/LolB/LppX"/>
    <property type="match status" value="1"/>
</dbReference>
<name>A0A3B0XEV7_9ZZZZ</name>
<gene>
    <name evidence="1" type="ORF">MNBD_GAMMA11-3044</name>
</gene>
<organism evidence="1">
    <name type="scientific">hydrothermal vent metagenome</name>
    <dbReference type="NCBI Taxonomy" id="652676"/>
    <lineage>
        <taxon>unclassified sequences</taxon>
        <taxon>metagenomes</taxon>
        <taxon>ecological metagenomes</taxon>
    </lineage>
</organism>
<protein>
    <recommendedName>
        <fullName evidence="2">Outer membrane lipoprotein carrier protein LolA</fullName>
    </recommendedName>
</protein>
<dbReference type="SUPFAM" id="SSF89392">
    <property type="entry name" value="Prokaryotic lipoproteins and lipoprotein localization factors"/>
    <property type="match status" value="1"/>
</dbReference>
<dbReference type="AlphaFoldDB" id="A0A3B0XEV7"/>
<reference evidence="1" key="1">
    <citation type="submission" date="2018-06" db="EMBL/GenBank/DDBJ databases">
        <authorList>
            <person name="Zhirakovskaya E."/>
        </authorList>
    </citation>
    <scope>NUCLEOTIDE SEQUENCE</scope>
</reference>
<proteinExistence type="predicted"/>
<dbReference type="InterPro" id="IPR029046">
    <property type="entry name" value="LolA/LolB/LppX"/>
</dbReference>
<accession>A0A3B0XEV7</accession>
<dbReference type="CDD" id="cd16325">
    <property type="entry name" value="LolA"/>
    <property type="match status" value="1"/>
</dbReference>
<evidence type="ECO:0008006" key="2">
    <source>
        <dbReference type="Google" id="ProtNLM"/>
    </source>
</evidence>
<dbReference type="InterPro" id="IPR004564">
    <property type="entry name" value="OM_lipoprot_carrier_LolA-like"/>
</dbReference>
<evidence type="ECO:0000313" key="1">
    <source>
        <dbReference type="EMBL" id="VAW63140.1"/>
    </source>
</evidence>